<protein>
    <recommendedName>
        <fullName evidence="4">Restriction endonuclease type IV Mrr domain-containing protein</fullName>
    </recommendedName>
</protein>
<name>A0ABW6Y2K8_9ACTN</name>
<evidence type="ECO:0000313" key="2">
    <source>
        <dbReference type="EMBL" id="MFF5924003.1"/>
    </source>
</evidence>
<evidence type="ECO:0000256" key="1">
    <source>
        <dbReference type="SAM" id="MobiDB-lite"/>
    </source>
</evidence>
<dbReference type="RefSeq" id="WP_388311734.1">
    <property type="nucleotide sequence ID" value="NZ_JBIBDZ010000017.1"/>
</dbReference>
<dbReference type="Proteomes" id="UP001602370">
    <property type="component" value="Unassembled WGS sequence"/>
</dbReference>
<evidence type="ECO:0008006" key="4">
    <source>
        <dbReference type="Google" id="ProtNLM"/>
    </source>
</evidence>
<feature type="compositionally biased region" description="Pro residues" evidence="1">
    <location>
        <begin position="249"/>
        <end position="259"/>
    </location>
</feature>
<sequence length="387" mass="38214">MAPPLTADAAAEPITHRNWTDEWVTVRCGACGREDDWPHPEMGCACGTVLRIAVRAVESGTRTAGGPAEGSGGAAGPWPEADADRSGTDSGTRPGAGTGTDSGTRPGAGRGTGSGSGTGTAAAGPGAAGDGRASSSPPSPGSAPSGASGPSGPIGSSGPVGPFAADGPCPPRADASPGTEHAQPAEPGSAWFGPGPGASHTDPDVPGAAPGPAPDAPGASPGSAAHRHPAHPPRPGAPRAFAERYPSHIPLPPTAPRPAPVRGDFRPLTIRTARDAVAAAAGYLRWLGFRDVVQPEERPASGVDLRAPGLVAQVDPSTRPTGLRAVECLWLNGLSASSVSVFFSLAGYTPDARSRAAEIGLPLFVLDLTGTPQPVNGAADDLASGTP</sequence>
<feature type="region of interest" description="Disordered" evidence="1">
    <location>
        <begin position="61"/>
        <end position="262"/>
    </location>
</feature>
<evidence type="ECO:0000313" key="3">
    <source>
        <dbReference type="Proteomes" id="UP001602370"/>
    </source>
</evidence>
<gene>
    <name evidence="2" type="ORF">ACFY8C_37605</name>
</gene>
<feature type="compositionally biased region" description="Gly residues" evidence="1">
    <location>
        <begin position="94"/>
        <end position="118"/>
    </location>
</feature>
<comment type="caution">
    <text evidence="2">The sequence shown here is derived from an EMBL/GenBank/DDBJ whole genome shotgun (WGS) entry which is preliminary data.</text>
</comment>
<proteinExistence type="predicted"/>
<accession>A0ABW6Y2K8</accession>
<dbReference type="EMBL" id="JBIBDZ010000017">
    <property type="protein sequence ID" value="MFF5924003.1"/>
    <property type="molecule type" value="Genomic_DNA"/>
</dbReference>
<feature type="compositionally biased region" description="Low complexity" evidence="1">
    <location>
        <begin position="119"/>
        <end position="159"/>
    </location>
</feature>
<reference evidence="2 3" key="1">
    <citation type="submission" date="2024-10" db="EMBL/GenBank/DDBJ databases">
        <title>The Natural Products Discovery Center: Release of the First 8490 Sequenced Strains for Exploring Actinobacteria Biosynthetic Diversity.</title>
        <authorList>
            <person name="Kalkreuter E."/>
            <person name="Kautsar S.A."/>
            <person name="Yang D."/>
            <person name="Bader C.D."/>
            <person name="Teijaro C.N."/>
            <person name="Fluegel L."/>
            <person name="Davis C.M."/>
            <person name="Simpson J.R."/>
            <person name="Lauterbach L."/>
            <person name="Steele A.D."/>
            <person name="Gui C."/>
            <person name="Meng S."/>
            <person name="Li G."/>
            <person name="Viehrig K."/>
            <person name="Ye F."/>
            <person name="Su P."/>
            <person name="Kiefer A.F."/>
            <person name="Nichols A."/>
            <person name="Cepeda A.J."/>
            <person name="Yan W."/>
            <person name="Fan B."/>
            <person name="Jiang Y."/>
            <person name="Adhikari A."/>
            <person name="Zheng C.-J."/>
            <person name="Schuster L."/>
            <person name="Cowan T.M."/>
            <person name="Smanski M.J."/>
            <person name="Chevrette M.G."/>
            <person name="De Carvalho L.P.S."/>
            <person name="Shen B."/>
        </authorList>
    </citation>
    <scope>NUCLEOTIDE SEQUENCE [LARGE SCALE GENOMIC DNA]</scope>
    <source>
        <strain evidence="2 3">NPDC012605</strain>
    </source>
</reference>
<keyword evidence="3" id="KW-1185">Reference proteome</keyword>
<organism evidence="2 3">
    <name type="scientific">Streptomyces flavochromogenes</name>
    <dbReference type="NCBI Taxonomy" id="68199"/>
    <lineage>
        <taxon>Bacteria</taxon>
        <taxon>Bacillati</taxon>
        <taxon>Actinomycetota</taxon>
        <taxon>Actinomycetes</taxon>
        <taxon>Kitasatosporales</taxon>
        <taxon>Streptomycetaceae</taxon>
        <taxon>Streptomyces</taxon>
    </lineage>
</organism>